<name>A0A1I7Z3X5_9BILA</name>
<proteinExistence type="predicted"/>
<accession>A0A1I7Z3X5</accession>
<organism evidence="1 2">
    <name type="scientific">Steinernema glaseri</name>
    <dbReference type="NCBI Taxonomy" id="37863"/>
    <lineage>
        <taxon>Eukaryota</taxon>
        <taxon>Metazoa</taxon>
        <taxon>Ecdysozoa</taxon>
        <taxon>Nematoda</taxon>
        <taxon>Chromadorea</taxon>
        <taxon>Rhabditida</taxon>
        <taxon>Tylenchina</taxon>
        <taxon>Panagrolaimomorpha</taxon>
        <taxon>Strongyloidoidea</taxon>
        <taxon>Steinernematidae</taxon>
        <taxon>Steinernema</taxon>
    </lineage>
</organism>
<protein>
    <submittedName>
        <fullName evidence="2">Uncharacterized protein</fullName>
    </submittedName>
</protein>
<evidence type="ECO:0000313" key="2">
    <source>
        <dbReference type="WBParaSite" id="L893_g22604.t1"/>
    </source>
</evidence>
<keyword evidence="1" id="KW-1185">Reference proteome</keyword>
<dbReference type="Proteomes" id="UP000095287">
    <property type="component" value="Unplaced"/>
</dbReference>
<evidence type="ECO:0000313" key="1">
    <source>
        <dbReference type="Proteomes" id="UP000095287"/>
    </source>
</evidence>
<sequence length="159" mass="18115">MGILGEMGTNMNQVGEQMKCEVGTYHFASAERFEVLRHGVRIPLDSTAHERRNNDYKQSTINRYLTNEERLNPDDSRTNDSKGLMTHGRTQCLKENSQSRYGTPLFHETLTTWEEAANGGETPSLIQYSNVFIVAQRSTAMETTEIREAHAEFNLQKLS</sequence>
<dbReference type="AlphaFoldDB" id="A0A1I7Z3X5"/>
<dbReference type="WBParaSite" id="L893_g22604.t1">
    <property type="protein sequence ID" value="L893_g22604.t1"/>
    <property type="gene ID" value="L893_g22604"/>
</dbReference>
<reference evidence="2" key="1">
    <citation type="submission" date="2016-11" db="UniProtKB">
        <authorList>
            <consortium name="WormBaseParasite"/>
        </authorList>
    </citation>
    <scope>IDENTIFICATION</scope>
</reference>